<dbReference type="AlphaFoldDB" id="A0A1Z5K8C6"/>
<evidence type="ECO:0000256" key="9">
    <source>
        <dbReference type="SAM" id="MobiDB-lite"/>
    </source>
</evidence>
<name>A0A1Z5K8C6_FISSO</name>
<dbReference type="Pfam" id="PF01545">
    <property type="entry name" value="Cation_efflux"/>
    <property type="match status" value="1"/>
</dbReference>
<dbReference type="Proteomes" id="UP000198406">
    <property type="component" value="Unassembled WGS sequence"/>
</dbReference>
<keyword evidence="3" id="KW-0813">Transport</keyword>
<dbReference type="GO" id="GO:0005385">
    <property type="term" value="F:zinc ion transmembrane transporter activity"/>
    <property type="evidence" value="ECO:0007669"/>
    <property type="project" value="TreeGrafter"/>
</dbReference>
<protein>
    <submittedName>
        <fullName evidence="13">Solute carrier family 30 (Zinc transporter), member 2</fullName>
    </submittedName>
</protein>
<evidence type="ECO:0000256" key="8">
    <source>
        <dbReference type="ARBA" id="ARBA00023136"/>
    </source>
</evidence>
<feature type="transmembrane region" description="Helical" evidence="10">
    <location>
        <begin position="123"/>
        <end position="141"/>
    </location>
</feature>
<feature type="domain" description="Cation efflux protein transmembrane" evidence="11">
    <location>
        <begin position="18"/>
        <end position="328"/>
    </location>
</feature>
<dbReference type="Pfam" id="PF16916">
    <property type="entry name" value="ZT_dimer"/>
    <property type="match status" value="1"/>
</dbReference>
<evidence type="ECO:0000256" key="5">
    <source>
        <dbReference type="ARBA" id="ARBA00022906"/>
    </source>
</evidence>
<dbReference type="PANTHER" id="PTHR11562:SF17">
    <property type="entry name" value="RE54080P-RELATED"/>
    <property type="match status" value="1"/>
</dbReference>
<keyword evidence="8 10" id="KW-0472">Membrane</keyword>
<feature type="transmembrane region" description="Helical" evidence="10">
    <location>
        <begin position="20"/>
        <end position="41"/>
    </location>
</feature>
<dbReference type="OrthoDB" id="9944568at2759"/>
<comment type="subcellular location">
    <subcellularLocation>
        <location evidence="1">Membrane</location>
        <topology evidence="1">Multi-pass membrane protein</topology>
    </subcellularLocation>
</comment>
<dbReference type="Gene3D" id="1.20.1510.10">
    <property type="entry name" value="Cation efflux protein transmembrane domain"/>
    <property type="match status" value="2"/>
</dbReference>
<feature type="compositionally biased region" description="Basic and acidic residues" evidence="9">
    <location>
        <begin position="175"/>
        <end position="206"/>
    </location>
</feature>
<dbReference type="InterPro" id="IPR036837">
    <property type="entry name" value="Cation_efflux_CTD_sf"/>
</dbReference>
<keyword evidence="14" id="KW-1185">Reference proteome</keyword>
<feature type="transmembrane region" description="Helical" evidence="10">
    <location>
        <begin position="47"/>
        <end position="64"/>
    </location>
</feature>
<dbReference type="EMBL" id="BDSP01000184">
    <property type="protein sequence ID" value="GAX22415.1"/>
    <property type="molecule type" value="Genomic_DNA"/>
</dbReference>
<feature type="transmembrane region" description="Helical" evidence="10">
    <location>
        <begin position="299"/>
        <end position="320"/>
    </location>
</feature>
<gene>
    <name evidence="13" type="ORF">FisN_14Hh028</name>
</gene>
<dbReference type="SUPFAM" id="SSF160240">
    <property type="entry name" value="Cation efflux protein cytoplasmic domain-like"/>
    <property type="match status" value="1"/>
</dbReference>
<dbReference type="NCBIfam" id="TIGR01297">
    <property type="entry name" value="CDF"/>
    <property type="match status" value="1"/>
</dbReference>
<comment type="similarity">
    <text evidence="2">Belongs to the cation diffusion facilitator (CDF) transporter (TC 2.A.4) family. SLC30A subfamily.</text>
</comment>
<dbReference type="InterPro" id="IPR002524">
    <property type="entry name" value="Cation_efflux"/>
</dbReference>
<evidence type="ECO:0000256" key="2">
    <source>
        <dbReference type="ARBA" id="ARBA00008873"/>
    </source>
</evidence>
<dbReference type="GO" id="GO:0005886">
    <property type="term" value="C:plasma membrane"/>
    <property type="evidence" value="ECO:0007669"/>
    <property type="project" value="TreeGrafter"/>
</dbReference>
<sequence length="422" mass="45659">MTQQHSNDASSSVLRRLHLAAVLCGIFLIVEVIGGTLSGSLAVLSDAAHLVADLTSFGVAILAGHLAQLPSSDQHTYGLRRTESLAALLSMVSLAIVSLGLAYEALRRLFITHDTQVDGPLMSFIAFIGVLVNVILAVVLGEHHVHLPGYDSSCSSSHDHSHGHSHHHGNSCGGHETKKIETHSASHDHAHNSHSSSHHDKSHNNQDDTFSFHKHQCSHDHAHHAALESAEAGHHHHSERTPLIPDHCHETVPETKSPAHHHDNVNLRAAYLHVMGDLAQSVAVLIAGIIIYFQPTWTIVDPIATLLFCTMVFASTLPVIRRGVAVLLEEVPPHISWTQVHDAIAAVPHVSNVHDLHIWSISDGRPGLTVHGSVASSDRATEAMREIQRVCRSFGISHTTIQLQISDGECITCEGDSLCATR</sequence>
<keyword evidence="4 10" id="KW-0812">Transmembrane</keyword>
<dbReference type="InterPro" id="IPR027470">
    <property type="entry name" value="Cation_efflux_CTD"/>
</dbReference>
<reference evidence="13 14" key="1">
    <citation type="journal article" date="2015" name="Plant Cell">
        <title>Oil accumulation by the oleaginous diatom Fistulifera solaris as revealed by the genome and transcriptome.</title>
        <authorList>
            <person name="Tanaka T."/>
            <person name="Maeda Y."/>
            <person name="Veluchamy A."/>
            <person name="Tanaka M."/>
            <person name="Abida H."/>
            <person name="Marechal E."/>
            <person name="Bowler C."/>
            <person name="Muto M."/>
            <person name="Sunaga Y."/>
            <person name="Tanaka M."/>
            <person name="Yoshino T."/>
            <person name="Taniguchi T."/>
            <person name="Fukuda Y."/>
            <person name="Nemoto M."/>
            <person name="Matsumoto M."/>
            <person name="Wong P.S."/>
            <person name="Aburatani S."/>
            <person name="Fujibuchi W."/>
        </authorList>
    </citation>
    <scope>NUCLEOTIDE SEQUENCE [LARGE SCALE GENOMIC DNA]</scope>
    <source>
        <strain evidence="13 14">JPCC DA0580</strain>
    </source>
</reference>
<evidence type="ECO:0000256" key="3">
    <source>
        <dbReference type="ARBA" id="ARBA00022448"/>
    </source>
</evidence>
<dbReference type="FunCoup" id="A0A1Z5K8C6">
    <property type="interactions" value="2"/>
</dbReference>
<feature type="transmembrane region" description="Helical" evidence="10">
    <location>
        <begin position="270"/>
        <end position="293"/>
    </location>
</feature>
<keyword evidence="6 10" id="KW-1133">Transmembrane helix</keyword>
<feature type="transmembrane region" description="Helical" evidence="10">
    <location>
        <begin position="85"/>
        <end position="103"/>
    </location>
</feature>
<feature type="region of interest" description="Disordered" evidence="9">
    <location>
        <begin position="152"/>
        <end position="212"/>
    </location>
</feature>
<evidence type="ECO:0000256" key="10">
    <source>
        <dbReference type="SAM" id="Phobius"/>
    </source>
</evidence>
<evidence type="ECO:0000256" key="4">
    <source>
        <dbReference type="ARBA" id="ARBA00022692"/>
    </source>
</evidence>
<keyword evidence="7" id="KW-0406">Ion transport</keyword>
<feature type="domain" description="Cation efflux protein cytoplasmic" evidence="12">
    <location>
        <begin position="332"/>
        <end position="403"/>
    </location>
</feature>
<evidence type="ECO:0000313" key="13">
    <source>
        <dbReference type="EMBL" id="GAX22415.1"/>
    </source>
</evidence>
<dbReference type="InParanoid" id="A0A1Z5K8C6"/>
<keyword evidence="5" id="KW-0864">Zinc transport</keyword>
<dbReference type="InterPro" id="IPR058533">
    <property type="entry name" value="Cation_efflux_TM"/>
</dbReference>
<evidence type="ECO:0000313" key="14">
    <source>
        <dbReference type="Proteomes" id="UP000198406"/>
    </source>
</evidence>
<evidence type="ECO:0000256" key="1">
    <source>
        <dbReference type="ARBA" id="ARBA00004141"/>
    </source>
</evidence>
<dbReference type="PANTHER" id="PTHR11562">
    <property type="entry name" value="CATION EFFLUX PROTEIN/ ZINC TRANSPORTER"/>
    <property type="match status" value="1"/>
</dbReference>
<evidence type="ECO:0000256" key="7">
    <source>
        <dbReference type="ARBA" id="ARBA00023065"/>
    </source>
</evidence>
<comment type="caution">
    <text evidence="13">The sequence shown here is derived from an EMBL/GenBank/DDBJ whole genome shotgun (WGS) entry which is preliminary data.</text>
</comment>
<evidence type="ECO:0000256" key="6">
    <source>
        <dbReference type="ARBA" id="ARBA00022989"/>
    </source>
</evidence>
<dbReference type="SUPFAM" id="SSF161111">
    <property type="entry name" value="Cation efflux protein transmembrane domain-like"/>
    <property type="match status" value="1"/>
</dbReference>
<organism evidence="13 14">
    <name type="scientific">Fistulifera solaris</name>
    <name type="common">Oleaginous diatom</name>
    <dbReference type="NCBI Taxonomy" id="1519565"/>
    <lineage>
        <taxon>Eukaryota</taxon>
        <taxon>Sar</taxon>
        <taxon>Stramenopiles</taxon>
        <taxon>Ochrophyta</taxon>
        <taxon>Bacillariophyta</taxon>
        <taxon>Bacillariophyceae</taxon>
        <taxon>Bacillariophycidae</taxon>
        <taxon>Naviculales</taxon>
        <taxon>Naviculaceae</taxon>
        <taxon>Fistulifera</taxon>
    </lineage>
</organism>
<keyword evidence="5" id="KW-0862">Zinc</keyword>
<dbReference type="InterPro" id="IPR027469">
    <property type="entry name" value="Cation_efflux_TMD_sf"/>
</dbReference>
<proteinExistence type="inferred from homology"/>
<dbReference type="InterPro" id="IPR050681">
    <property type="entry name" value="CDF/SLC30A"/>
</dbReference>
<accession>A0A1Z5K8C6</accession>
<evidence type="ECO:0000259" key="11">
    <source>
        <dbReference type="Pfam" id="PF01545"/>
    </source>
</evidence>
<evidence type="ECO:0000259" key="12">
    <source>
        <dbReference type="Pfam" id="PF16916"/>
    </source>
</evidence>